<feature type="coiled-coil region" evidence="7">
    <location>
        <begin position="313"/>
        <end position="347"/>
    </location>
</feature>
<accession>A0A1S3IJN0</accession>
<dbReference type="FunCoup" id="A0A1S3IJN0">
    <property type="interactions" value="2087"/>
</dbReference>
<dbReference type="KEGG" id="lak:106164918"/>
<dbReference type="OrthoDB" id="207084at2759"/>
<keyword evidence="6" id="KW-0539">Nucleus</keyword>
<dbReference type="GO" id="GO:0072344">
    <property type="term" value="P:rescue of stalled ribosome"/>
    <property type="evidence" value="ECO:0007669"/>
    <property type="project" value="TreeGrafter"/>
</dbReference>
<dbReference type="GO" id="GO:1990112">
    <property type="term" value="C:RQC complex"/>
    <property type="evidence" value="ECO:0007669"/>
    <property type="project" value="TreeGrafter"/>
</dbReference>
<dbReference type="RefSeq" id="XP_013398422.1">
    <property type="nucleotide sequence ID" value="XM_013542968.1"/>
</dbReference>
<dbReference type="STRING" id="7574.A0A1S3IJN0"/>
<evidence type="ECO:0000259" key="10">
    <source>
        <dbReference type="Pfam" id="PF11923"/>
    </source>
</evidence>
<dbReference type="InterPro" id="IPR051608">
    <property type="entry name" value="RQC_Subunit_NEMF"/>
</dbReference>
<feature type="domain" description="NFACT RNA-binding" evidence="9">
    <location>
        <begin position="505"/>
        <end position="615"/>
    </location>
</feature>
<comment type="similarity">
    <text evidence="3">Belongs to the NEMF family.</text>
</comment>
<keyword evidence="11" id="KW-1185">Reference proteome</keyword>
<feature type="compositionally biased region" description="Basic and acidic residues" evidence="8">
    <location>
        <begin position="792"/>
        <end position="809"/>
    </location>
</feature>
<evidence type="ECO:0000256" key="4">
    <source>
        <dbReference type="ARBA" id="ARBA00022490"/>
    </source>
</evidence>
<dbReference type="AlphaFoldDB" id="A0A1S3IJN0"/>
<evidence type="ECO:0000256" key="2">
    <source>
        <dbReference type="ARBA" id="ARBA00004496"/>
    </source>
</evidence>
<dbReference type="GeneID" id="106164918"/>
<dbReference type="Pfam" id="PF05833">
    <property type="entry name" value="NFACT_N"/>
    <property type="match status" value="1"/>
</dbReference>
<feature type="compositionally biased region" description="Basic and acidic residues" evidence="8">
    <location>
        <begin position="838"/>
        <end position="851"/>
    </location>
</feature>
<feature type="compositionally biased region" description="Basic residues" evidence="8">
    <location>
        <begin position="912"/>
        <end position="929"/>
    </location>
</feature>
<organism evidence="11 12">
    <name type="scientific">Lingula anatina</name>
    <name type="common">Brachiopod</name>
    <name type="synonym">Lingula unguis</name>
    <dbReference type="NCBI Taxonomy" id="7574"/>
    <lineage>
        <taxon>Eukaryota</taxon>
        <taxon>Metazoa</taxon>
        <taxon>Spiralia</taxon>
        <taxon>Lophotrochozoa</taxon>
        <taxon>Brachiopoda</taxon>
        <taxon>Linguliformea</taxon>
        <taxon>Lingulata</taxon>
        <taxon>Lingulida</taxon>
        <taxon>Linguloidea</taxon>
        <taxon>Lingulidae</taxon>
        <taxon>Lingula</taxon>
    </lineage>
</organism>
<dbReference type="GO" id="GO:0005737">
    <property type="term" value="C:cytoplasm"/>
    <property type="evidence" value="ECO:0007669"/>
    <property type="project" value="UniProtKB-SubCell"/>
</dbReference>
<dbReference type="Proteomes" id="UP000085678">
    <property type="component" value="Unplaced"/>
</dbReference>
<dbReference type="FunFam" id="2.30.310.10:FF:000001">
    <property type="entry name" value="Nuclear export mediator factor Nemf"/>
    <property type="match status" value="1"/>
</dbReference>
<evidence type="ECO:0000259" key="9">
    <source>
        <dbReference type="Pfam" id="PF05670"/>
    </source>
</evidence>
<dbReference type="Pfam" id="PF05670">
    <property type="entry name" value="NFACT-R_1"/>
    <property type="match status" value="1"/>
</dbReference>
<dbReference type="GO" id="GO:1990116">
    <property type="term" value="P:ribosome-associated ubiquitin-dependent protein catabolic process"/>
    <property type="evidence" value="ECO:0007669"/>
    <property type="project" value="TreeGrafter"/>
</dbReference>
<feature type="compositionally biased region" description="Basic and acidic residues" evidence="8">
    <location>
        <begin position="884"/>
        <end position="897"/>
    </location>
</feature>
<feature type="compositionally biased region" description="Polar residues" evidence="8">
    <location>
        <begin position="1083"/>
        <end position="1092"/>
    </location>
</feature>
<feature type="compositionally biased region" description="Basic and acidic residues" evidence="8">
    <location>
        <begin position="711"/>
        <end position="729"/>
    </location>
</feature>
<evidence type="ECO:0000256" key="6">
    <source>
        <dbReference type="ARBA" id="ARBA00023242"/>
    </source>
</evidence>
<keyword evidence="5 7" id="KW-0175">Coiled coil</keyword>
<dbReference type="GO" id="GO:0000049">
    <property type="term" value="F:tRNA binding"/>
    <property type="evidence" value="ECO:0007669"/>
    <property type="project" value="TreeGrafter"/>
</dbReference>
<sequence>MKTRFSTIDIAAVVFEINERFLGMRVVNIYDIDNKTYLIKLAKPDLKAVLLLESGIRLHGTEFDWPKSMSPSGFAMKLRKHLRARRLESVTQLGVDRIVDLQFGSGEAAYHVILELYDRGNIILTDYEYTILNILRPRTDDSQDVKYAVRETYPIEAARQPDPPLTIERLRGMLLSGQEGDPVKKILNPKLVYGPALIEHSLTSAGLAENVKLGKGFDIGQDLPKLMVALEDAEKLFQQMKDSVSRGFITQKKDKKVNPQEGEFAELLTYDEFHPYLFKQYENKSFVELPSFNKAVDEFYSKIESQKLDMKVLQKEKVVVKKLENVKKDHEKRLETLQKEQEQDIRKAELIEINLDLVDRAILVVQSAVANQIDWDEIKDLVKEAQLQGDPVAIAIKALKLDTNHITMLLSNPYAIPDSDEEEEDEESSENLKPLKVDIDLGLTAYANARKYYDMKRFAAHKEQKTIDASAKALKSAERKTKQTLKEVATLASINRTRKTAWFEKFLYFISSENYLVIGGRDQQQNELLVKRYLTAGDIYVHADLHGASSVVIKNPTGEPVPPKTLNEAGTMAVCNSAAWDAKVVTSAWWVYHDQVSKTAPTGEYLTTGSFMIRGKKNYVPPCYLIYGFGFLFKLEEGSVYRHQGERKAHGADDEDTASMTDSMVSIDGDTASLNNGSDSEMMESDTTECYSSTTDCYSSSEKLALLGTKKQGDSGVQKKSEDSQDKEAPALNSPDGVNFKAEGVAPETVGQESSSSSSSEEESAYPDTQIDLKHIRGEMFQSTQGRGSSTSDKDESDIGHIEQVERKGSSRLTAKQRRELKKKSKQTSEAPVEDESDRLIAEMDDLLKSEKQRHKQQKQQQAEEERPQPKRGQKAKMKKIKEKYKDQDEEERRLRMELLASAGEPKEEKKKDKKGGHQHQMNKQKQRQLQKQQPVIKQQHQHQEVPQGDPQATQDMDQAKRHHKALEEEEQVTAEEKAVLEEENVQILEDVSAIDTLTGCPVVEDELLYAIPVCAPYTAIVNYKYKVKLTPGTQKRGKAVQTALNMFLHEKTATPRERELLRVVKDNDLSRNMPGKVKVSAPNLQTAKRKR</sequence>
<feature type="region of interest" description="Disordered" evidence="8">
    <location>
        <begin position="646"/>
        <end position="692"/>
    </location>
</feature>
<dbReference type="InParanoid" id="A0A1S3IJN0"/>
<dbReference type="GO" id="GO:0005634">
    <property type="term" value="C:nucleus"/>
    <property type="evidence" value="ECO:0007669"/>
    <property type="project" value="UniProtKB-SubCell"/>
</dbReference>
<evidence type="ECO:0000256" key="3">
    <source>
        <dbReference type="ARBA" id="ARBA00008318"/>
    </source>
</evidence>
<dbReference type="Gene3D" id="2.30.310.10">
    <property type="entry name" value="ibrinogen binding protein from staphylococcus aureus domain"/>
    <property type="match status" value="1"/>
</dbReference>
<dbReference type="InterPro" id="IPR008532">
    <property type="entry name" value="NFACT_RNA-bd"/>
</dbReference>
<evidence type="ECO:0000256" key="8">
    <source>
        <dbReference type="SAM" id="MobiDB-lite"/>
    </source>
</evidence>
<evidence type="ECO:0000256" key="5">
    <source>
        <dbReference type="ARBA" id="ARBA00023054"/>
    </source>
</evidence>
<reference evidence="12" key="1">
    <citation type="submission" date="2025-08" db="UniProtKB">
        <authorList>
            <consortium name="RefSeq"/>
        </authorList>
    </citation>
    <scope>IDENTIFICATION</scope>
    <source>
        <tissue evidence="12">Gonads</tissue>
    </source>
</reference>
<feature type="compositionally biased region" description="Basic residues" evidence="8">
    <location>
        <begin position="870"/>
        <end position="883"/>
    </location>
</feature>
<dbReference type="InterPro" id="IPR021846">
    <property type="entry name" value="NFACT-C"/>
</dbReference>
<dbReference type="PANTHER" id="PTHR15239">
    <property type="entry name" value="NUCLEAR EXPORT MEDIATOR FACTOR NEMF"/>
    <property type="match status" value="1"/>
</dbReference>
<name>A0A1S3IJN0_LINAN</name>
<dbReference type="NCBIfam" id="NF041120">
    <property type="entry name" value="RqcH_arch"/>
    <property type="match status" value="1"/>
</dbReference>
<feature type="region of interest" description="Disordered" evidence="8">
    <location>
        <begin position="709"/>
        <end position="972"/>
    </location>
</feature>
<feature type="region of interest" description="Disordered" evidence="8">
    <location>
        <begin position="1073"/>
        <end position="1092"/>
    </location>
</feature>
<protein>
    <submittedName>
        <fullName evidence="12">Nuclear export mediator factor Nemf</fullName>
    </submittedName>
</protein>
<proteinExistence type="inferred from homology"/>
<evidence type="ECO:0000256" key="1">
    <source>
        <dbReference type="ARBA" id="ARBA00004123"/>
    </source>
</evidence>
<dbReference type="Pfam" id="PF11923">
    <property type="entry name" value="NFACT-C"/>
    <property type="match status" value="1"/>
</dbReference>
<dbReference type="PANTHER" id="PTHR15239:SF6">
    <property type="entry name" value="RIBOSOME QUALITY CONTROL COMPLEX SUBUNIT NEMF"/>
    <property type="match status" value="1"/>
</dbReference>
<feature type="compositionally biased region" description="Basic residues" evidence="8">
    <location>
        <begin position="815"/>
        <end position="826"/>
    </location>
</feature>
<feature type="domain" description="NFACT protein C-terminal" evidence="10">
    <location>
        <begin position="990"/>
        <end position="1081"/>
    </location>
</feature>
<keyword evidence="4" id="KW-0963">Cytoplasm</keyword>
<feature type="compositionally biased region" description="Polar residues" evidence="8">
    <location>
        <begin position="781"/>
        <end position="791"/>
    </location>
</feature>
<evidence type="ECO:0000256" key="7">
    <source>
        <dbReference type="SAM" id="Coils"/>
    </source>
</evidence>
<dbReference type="GO" id="GO:0043023">
    <property type="term" value="F:ribosomal large subunit binding"/>
    <property type="evidence" value="ECO:0007669"/>
    <property type="project" value="TreeGrafter"/>
</dbReference>
<evidence type="ECO:0000313" key="11">
    <source>
        <dbReference type="Proteomes" id="UP000085678"/>
    </source>
</evidence>
<evidence type="ECO:0000313" key="12">
    <source>
        <dbReference type="RefSeq" id="XP_013398422.1"/>
    </source>
</evidence>
<feature type="compositionally biased region" description="Low complexity" evidence="8">
    <location>
        <begin position="930"/>
        <end position="939"/>
    </location>
</feature>
<comment type="subcellular location">
    <subcellularLocation>
        <location evidence="2">Cytoplasm</location>
    </subcellularLocation>
    <subcellularLocation>
        <location evidence="1">Nucleus</location>
    </subcellularLocation>
</comment>
<gene>
    <name evidence="12" type="primary">LOC106164918</name>
</gene>